<feature type="transmembrane region" description="Helical" evidence="8">
    <location>
        <begin position="409"/>
        <end position="427"/>
    </location>
</feature>
<dbReference type="InterPro" id="IPR039261">
    <property type="entry name" value="FNR_nucleotide-bd"/>
</dbReference>
<dbReference type="PANTHER" id="PTHR32361">
    <property type="entry name" value="FERRIC/CUPRIC REDUCTASE TRANSMEMBRANE COMPONENT"/>
    <property type="match status" value="1"/>
</dbReference>
<dbReference type="AlphaFoldDB" id="A0A1L7W5R6"/>
<keyword evidence="9" id="KW-0732">Signal</keyword>
<dbReference type="PANTHER" id="PTHR32361:SF9">
    <property type="entry name" value="FERRIC REDUCTASE TRANSMEMBRANE COMPONENT 3-RELATED"/>
    <property type="match status" value="1"/>
</dbReference>
<evidence type="ECO:0000256" key="7">
    <source>
        <dbReference type="ARBA" id="ARBA00023180"/>
    </source>
</evidence>
<dbReference type="GO" id="GO:0015677">
    <property type="term" value="P:copper ion import"/>
    <property type="evidence" value="ECO:0007669"/>
    <property type="project" value="TreeGrafter"/>
</dbReference>
<evidence type="ECO:0000256" key="8">
    <source>
        <dbReference type="SAM" id="Phobius"/>
    </source>
</evidence>
<feature type="transmembrane region" description="Helical" evidence="8">
    <location>
        <begin position="271"/>
        <end position="290"/>
    </location>
</feature>
<feature type="chain" id="PRO_5013222271" evidence="9">
    <location>
        <begin position="19"/>
        <end position="679"/>
    </location>
</feature>
<feature type="transmembrane region" description="Helical" evidence="8">
    <location>
        <begin position="314"/>
        <end position="336"/>
    </location>
</feature>
<dbReference type="RefSeq" id="XP_031088481.1">
    <property type="nucleotide sequence ID" value="XM_031223087.1"/>
</dbReference>
<protein>
    <submittedName>
        <fullName evidence="11">Related to ferric reductase Fre2p</fullName>
    </submittedName>
</protein>
<dbReference type="Pfam" id="PF01794">
    <property type="entry name" value="Ferric_reduct"/>
    <property type="match status" value="1"/>
</dbReference>
<organism evidence="11 12">
    <name type="scientific">Fusarium proliferatum (strain ET1)</name>
    <name type="common">Orchid endophyte fungus</name>
    <dbReference type="NCBI Taxonomy" id="1227346"/>
    <lineage>
        <taxon>Eukaryota</taxon>
        <taxon>Fungi</taxon>
        <taxon>Dikarya</taxon>
        <taxon>Ascomycota</taxon>
        <taxon>Pezizomycotina</taxon>
        <taxon>Sordariomycetes</taxon>
        <taxon>Hypocreomycetidae</taxon>
        <taxon>Hypocreales</taxon>
        <taxon>Nectriaceae</taxon>
        <taxon>Fusarium</taxon>
        <taxon>Fusarium fujikuroi species complex</taxon>
    </lineage>
</organism>
<name>A0A1L7W5R6_FUSPR</name>
<keyword evidence="3 8" id="KW-0812">Transmembrane</keyword>
<feature type="signal peptide" evidence="9">
    <location>
        <begin position="1"/>
        <end position="18"/>
    </location>
</feature>
<evidence type="ECO:0000256" key="4">
    <source>
        <dbReference type="ARBA" id="ARBA00022989"/>
    </source>
</evidence>
<feature type="transmembrane region" description="Helical" evidence="8">
    <location>
        <begin position="233"/>
        <end position="251"/>
    </location>
</feature>
<keyword evidence="6 8" id="KW-0472">Membrane</keyword>
<feature type="transmembrane region" description="Helical" evidence="8">
    <location>
        <begin position="377"/>
        <end position="397"/>
    </location>
</feature>
<dbReference type="SUPFAM" id="SSF52343">
    <property type="entry name" value="Ferredoxin reductase-like, C-terminal NADP-linked domain"/>
    <property type="match status" value="1"/>
</dbReference>
<dbReference type="GO" id="GO:0006826">
    <property type="term" value="P:iron ion transport"/>
    <property type="evidence" value="ECO:0007669"/>
    <property type="project" value="TreeGrafter"/>
</dbReference>
<dbReference type="VEuPathDB" id="FungiDB:FPRO_13615"/>
<feature type="domain" description="FAD-binding FR-type" evidence="10">
    <location>
        <begin position="416"/>
        <end position="559"/>
    </location>
</feature>
<gene>
    <name evidence="11" type="ORF">FPRO_13615</name>
</gene>
<comment type="subcellular location">
    <subcellularLocation>
        <location evidence="1">Membrane</location>
        <topology evidence="1">Multi-pass membrane protein</topology>
    </subcellularLocation>
</comment>
<evidence type="ECO:0000256" key="6">
    <source>
        <dbReference type="ARBA" id="ARBA00023136"/>
    </source>
</evidence>
<dbReference type="InterPro" id="IPR013112">
    <property type="entry name" value="FAD-bd_8"/>
</dbReference>
<dbReference type="GO" id="GO:0000293">
    <property type="term" value="F:ferric-chelate reductase activity"/>
    <property type="evidence" value="ECO:0007669"/>
    <property type="project" value="TreeGrafter"/>
</dbReference>
<dbReference type="Proteomes" id="UP000183971">
    <property type="component" value="Unassembled WGS sequence"/>
</dbReference>
<dbReference type="Pfam" id="PF08022">
    <property type="entry name" value="FAD_binding_8"/>
    <property type="match status" value="1"/>
</dbReference>
<accession>A0A1L7W5R6</accession>
<proteinExistence type="predicted"/>
<dbReference type="SFLD" id="SFLDS00052">
    <property type="entry name" value="Ferric_Reductase_Domain"/>
    <property type="match status" value="1"/>
</dbReference>
<dbReference type="InterPro" id="IPR017927">
    <property type="entry name" value="FAD-bd_FR_type"/>
</dbReference>
<dbReference type="GO" id="GO:0005886">
    <property type="term" value="C:plasma membrane"/>
    <property type="evidence" value="ECO:0007669"/>
    <property type="project" value="TreeGrafter"/>
</dbReference>
<evidence type="ECO:0000256" key="9">
    <source>
        <dbReference type="SAM" id="SignalP"/>
    </source>
</evidence>
<dbReference type="SFLD" id="SFLDG01168">
    <property type="entry name" value="Ferric_reductase_subgroup_(FRE"/>
    <property type="match status" value="1"/>
</dbReference>
<dbReference type="EMBL" id="FJOF01000012">
    <property type="protein sequence ID" value="CZR47948.1"/>
    <property type="molecule type" value="Genomic_DNA"/>
</dbReference>
<evidence type="ECO:0000259" key="10">
    <source>
        <dbReference type="PROSITE" id="PS51384"/>
    </source>
</evidence>
<dbReference type="Gene3D" id="3.40.50.80">
    <property type="entry name" value="Nucleotide-binding domain of ferredoxin-NADP reductase (FNR) module"/>
    <property type="match status" value="1"/>
</dbReference>
<evidence type="ECO:0000256" key="2">
    <source>
        <dbReference type="ARBA" id="ARBA00022448"/>
    </source>
</evidence>
<dbReference type="CDD" id="cd06186">
    <property type="entry name" value="NOX_Duox_like_FAD_NADP"/>
    <property type="match status" value="1"/>
</dbReference>
<dbReference type="GO" id="GO:0006879">
    <property type="term" value="P:intracellular iron ion homeostasis"/>
    <property type="evidence" value="ECO:0007669"/>
    <property type="project" value="TreeGrafter"/>
</dbReference>
<feature type="transmembrane region" description="Helical" evidence="8">
    <location>
        <begin position="348"/>
        <end position="370"/>
    </location>
</feature>
<evidence type="ECO:0000256" key="1">
    <source>
        <dbReference type="ARBA" id="ARBA00004141"/>
    </source>
</evidence>
<dbReference type="PROSITE" id="PS51384">
    <property type="entry name" value="FAD_FR"/>
    <property type="match status" value="1"/>
</dbReference>
<keyword evidence="5" id="KW-0406">Ion transport</keyword>
<evidence type="ECO:0000313" key="11">
    <source>
        <dbReference type="EMBL" id="CZR47948.1"/>
    </source>
</evidence>
<evidence type="ECO:0000256" key="3">
    <source>
        <dbReference type="ARBA" id="ARBA00022692"/>
    </source>
</evidence>
<feature type="transmembrane region" description="Helical" evidence="8">
    <location>
        <begin position="171"/>
        <end position="194"/>
    </location>
</feature>
<reference evidence="12" key="1">
    <citation type="journal article" date="2016" name="Genome Biol. Evol.">
        <title>Comparative 'omics' of the Fusarium fujikuroi species complex highlights differences in genetic potential and metabolite synthesis.</title>
        <authorList>
            <person name="Niehaus E.-M."/>
            <person name="Muensterkoetter M."/>
            <person name="Proctor R.H."/>
            <person name="Brown D.W."/>
            <person name="Sharon A."/>
            <person name="Idan Y."/>
            <person name="Oren-Young L."/>
            <person name="Sieber C.M."/>
            <person name="Novak O."/>
            <person name="Pencik A."/>
            <person name="Tarkowska D."/>
            <person name="Hromadova K."/>
            <person name="Freeman S."/>
            <person name="Maymon M."/>
            <person name="Elazar M."/>
            <person name="Youssef S.A."/>
            <person name="El-Shabrawy E.S.M."/>
            <person name="Shalaby A.B.A."/>
            <person name="Houterman P."/>
            <person name="Brock N.L."/>
            <person name="Burkhardt I."/>
            <person name="Tsavkelova E.A."/>
            <person name="Dickschat J.S."/>
            <person name="Galuszka P."/>
            <person name="Gueldener U."/>
            <person name="Tudzynski B."/>
        </authorList>
    </citation>
    <scope>NUCLEOTIDE SEQUENCE [LARGE SCALE GENOMIC DNA]</scope>
    <source>
        <strain evidence="12">ET1</strain>
    </source>
</reference>
<keyword evidence="4 8" id="KW-1133">Transmembrane helix</keyword>
<sequence length="679" mass="75500">MRLLLASLLSLLAASANAYKTGLMGYGQSWYDPPCAYACRAVIGRAPLDCPSMDHHTGTSEHSHGGSPLAPCIATNSDFLRTLAYCLSTRCGDVSASTLEAYWAGQATGDKTVSAEWTYGAVLANVTAPPKRTYVVGDTLNYTALIADADYHYQYDFNVFFDWEEAIQSTYVIILISIGVATPVLFSALGYLPFMTRAIDTLRPYLVYPSAFRGYNIRPLPYLLGNAPTIGQGLWIAMFIILNIVLGAVSYKNFPYPHPWGFTKSAELLAYVGYRTGHISFALLPLTVLFSSRNNILLWITDWPFSTFLVLHRWVARLCALHAIVHSITLLAAYISLETYYTDVHKPYWIWGIVGTLCLVLLLVQSLLWLRRTSYEVFLILHIVLAVFVIVGCWYHVYFWKPFSGVYELWIYMVCAVWFFDRLFRVLRVSKNGIRQASVVELSDEIVRLDVSGVRWSSTPGYHAYIYFPTLQHFLPWQNHPFSITSTALLLGTSAAGSSHSGDVEMSQKTPQVGISQSLTGTDSISLYIKKHNGTTSLLRNYANLPVLLEGPYHGNLSRHVLKCDRVLLIGGGIGITGLLSWTRAHINVKLAWSLKESSRPLLQDLEPALGKVADKVVLVAERLDVKAFLQQEVEAGWKRIGVVVCGPAGLCDDTRAAVVSLGKTGRAVFELEVDAFSW</sequence>
<dbReference type="InterPro" id="IPR051410">
    <property type="entry name" value="Ferric/Cupric_Reductase"/>
</dbReference>
<evidence type="ECO:0000313" key="12">
    <source>
        <dbReference type="Proteomes" id="UP000183971"/>
    </source>
</evidence>
<dbReference type="GeneID" id="42058478"/>
<keyword evidence="12" id="KW-1185">Reference proteome</keyword>
<dbReference type="InterPro" id="IPR013130">
    <property type="entry name" value="Fe3_Rdtase_TM_dom"/>
</dbReference>
<evidence type="ECO:0000256" key="5">
    <source>
        <dbReference type="ARBA" id="ARBA00023065"/>
    </source>
</evidence>
<comment type="caution">
    <text evidence="11">The sequence shown here is derived from an EMBL/GenBank/DDBJ whole genome shotgun (WGS) entry which is preliminary data.</text>
</comment>
<keyword evidence="7" id="KW-0325">Glycoprotein</keyword>
<keyword evidence="2" id="KW-0813">Transport</keyword>